<proteinExistence type="predicted"/>
<name>A0A0N4Y0E7_NIPBR</name>
<dbReference type="EMBL" id="UYSL01020076">
    <property type="protein sequence ID" value="VDL72583.1"/>
    <property type="molecule type" value="Genomic_DNA"/>
</dbReference>
<evidence type="ECO:0000313" key="5">
    <source>
        <dbReference type="WBParaSite" id="NBR_0000899301-mRNA-1"/>
    </source>
</evidence>
<reference evidence="5" key="1">
    <citation type="submission" date="2017-02" db="UniProtKB">
        <authorList>
            <consortium name="WormBaseParasite"/>
        </authorList>
    </citation>
    <scope>IDENTIFICATION</scope>
</reference>
<evidence type="ECO:0000256" key="2">
    <source>
        <dbReference type="SAM" id="MobiDB-lite"/>
    </source>
</evidence>
<feature type="coiled-coil region" evidence="1">
    <location>
        <begin position="184"/>
        <end position="256"/>
    </location>
</feature>
<feature type="region of interest" description="Disordered" evidence="2">
    <location>
        <begin position="1"/>
        <end position="52"/>
    </location>
</feature>
<gene>
    <name evidence="3" type="ORF">NBR_LOCUS8994</name>
</gene>
<accession>A0A0N4Y0E7</accession>
<feature type="compositionally biased region" description="Basic and acidic residues" evidence="2">
    <location>
        <begin position="43"/>
        <end position="52"/>
    </location>
</feature>
<dbReference type="WBParaSite" id="NBR_0000899301-mRNA-1">
    <property type="protein sequence ID" value="NBR_0000899301-mRNA-1"/>
    <property type="gene ID" value="NBR_0000899301"/>
</dbReference>
<evidence type="ECO:0000256" key="1">
    <source>
        <dbReference type="SAM" id="Coils"/>
    </source>
</evidence>
<evidence type="ECO:0000313" key="3">
    <source>
        <dbReference type="EMBL" id="VDL72583.1"/>
    </source>
</evidence>
<protein>
    <submittedName>
        <fullName evidence="5">CENP-H domain-containing protein</fullName>
    </submittedName>
</protein>
<reference evidence="3 4" key="2">
    <citation type="submission" date="2018-11" db="EMBL/GenBank/DDBJ databases">
        <authorList>
            <consortium name="Pathogen Informatics"/>
        </authorList>
    </citation>
    <scope>NUCLEOTIDE SEQUENCE [LARGE SCALE GENOMIC DNA]</scope>
</reference>
<keyword evidence="4" id="KW-1185">Reference proteome</keyword>
<dbReference type="AlphaFoldDB" id="A0A0N4Y0E7"/>
<evidence type="ECO:0000313" key="4">
    <source>
        <dbReference type="Proteomes" id="UP000271162"/>
    </source>
</evidence>
<keyword evidence="1" id="KW-0175">Coiled coil</keyword>
<dbReference type="Proteomes" id="UP000271162">
    <property type="component" value="Unassembled WGS sequence"/>
</dbReference>
<organism evidence="5">
    <name type="scientific">Nippostrongylus brasiliensis</name>
    <name type="common">Rat hookworm</name>
    <dbReference type="NCBI Taxonomy" id="27835"/>
    <lineage>
        <taxon>Eukaryota</taxon>
        <taxon>Metazoa</taxon>
        <taxon>Ecdysozoa</taxon>
        <taxon>Nematoda</taxon>
        <taxon>Chromadorea</taxon>
        <taxon>Rhabditida</taxon>
        <taxon>Rhabditina</taxon>
        <taxon>Rhabditomorpha</taxon>
        <taxon>Strongyloidea</taxon>
        <taxon>Heligmosomidae</taxon>
        <taxon>Nippostrongylus</taxon>
    </lineage>
</organism>
<sequence>MPSLGPKDISRELQHAATGSAKRSPPSVTSDTQQPQPKRQKTQKHERSMDEAEVEVFRERILSNRECDWSAVVRMLEQVGTKWIEHSQVAKRTTTDWRALESGERMEGSKILKQKRAKDLLRATQREQAMLLRTAARYVTVTLAYSSAASKAKIPQSEQFEKIRRSLIGLRRTRTSLAVTVADIENYLEEIHNLRADKQRLQQANDELERDLELWKNKTQQRSEEATRLTQQPDELRLAETDVQRQLAEVRRQLEEQRQPIQLYSLVLGKFFRMNE</sequence>